<reference evidence="2 3" key="1">
    <citation type="submission" date="2020-08" db="EMBL/GenBank/DDBJ databases">
        <title>Genomic Encyclopedia of Type Strains, Phase IV (KMG-IV): sequencing the most valuable type-strain genomes for metagenomic binning, comparative biology and taxonomic classification.</title>
        <authorList>
            <person name="Goeker M."/>
        </authorList>
    </citation>
    <scope>NUCLEOTIDE SEQUENCE [LARGE SCALE GENOMIC DNA]</scope>
    <source>
        <strain evidence="2 3">DSM 24163</strain>
    </source>
</reference>
<dbReference type="SUPFAM" id="SSF56925">
    <property type="entry name" value="OMPA-like"/>
    <property type="match status" value="1"/>
</dbReference>
<accession>A0A7W8D393</accession>
<evidence type="ECO:0000313" key="3">
    <source>
        <dbReference type="Proteomes" id="UP000521199"/>
    </source>
</evidence>
<keyword evidence="1" id="KW-0732">Signal</keyword>
<protein>
    <submittedName>
        <fullName evidence="2">Outer membrane protein</fullName>
    </submittedName>
</protein>
<keyword evidence="3" id="KW-1185">Reference proteome</keyword>
<dbReference type="PANTHER" id="PTHR36920">
    <property type="match status" value="1"/>
</dbReference>
<name>A0A7W8D393_9GAMM</name>
<gene>
    <name evidence="2" type="ORF">HNQ52_000625</name>
</gene>
<evidence type="ECO:0000256" key="1">
    <source>
        <dbReference type="SAM" id="SignalP"/>
    </source>
</evidence>
<dbReference type="AlphaFoldDB" id="A0A7W8D393"/>
<organism evidence="2 3">
    <name type="scientific">Chiayiivirga flava</name>
    <dbReference type="NCBI Taxonomy" id="659595"/>
    <lineage>
        <taxon>Bacteria</taxon>
        <taxon>Pseudomonadati</taxon>
        <taxon>Pseudomonadota</taxon>
        <taxon>Gammaproteobacteria</taxon>
        <taxon>Lysobacterales</taxon>
        <taxon>Lysobacteraceae</taxon>
        <taxon>Chiayiivirga</taxon>
    </lineage>
</organism>
<dbReference type="EMBL" id="JACHHP010000001">
    <property type="protein sequence ID" value="MBB5207109.1"/>
    <property type="molecule type" value="Genomic_DNA"/>
</dbReference>
<dbReference type="RefSeq" id="WP_183959621.1">
    <property type="nucleotide sequence ID" value="NZ_JACHHP010000001.1"/>
</dbReference>
<proteinExistence type="predicted"/>
<dbReference type="Gene3D" id="2.40.160.20">
    <property type="match status" value="1"/>
</dbReference>
<dbReference type="Proteomes" id="UP000521199">
    <property type="component" value="Unassembled WGS sequence"/>
</dbReference>
<dbReference type="InterPro" id="IPR005618">
    <property type="entry name" value="OMPW"/>
</dbReference>
<sequence length="202" mass="21413">MKPHLLSLALLLAVPAAAGATDGNWFARVGLHAVDPQSGNGTLAGGALSASIDSDIKPTFVIGRRLSPHWALELLAAAPFRHTVQLNGVDALDFKHLPPTLSLQYVFAPDARVQPFAGIGLNYTLTFDESETGPLTGTRTRVGNSFGPAAQLGLVFETGRAWNIVADVRWADIDADVSVDGVDVGEVSVDPLVYGIALDWRF</sequence>
<dbReference type="GO" id="GO:0055085">
    <property type="term" value="P:transmembrane transport"/>
    <property type="evidence" value="ECO:0007669"/>
    <property type="project" value="TreeGrafter"/>
</dbReference>
<dbReference type="Pfam" id="PF03922">
    <property type="entry name" value="OmpW"/>
    <property type="match status" value="1"/>
</dbReference>
<dbReference type="PANTHER" id="PTHR36920:SF1">
    <property type="entry name" value="OUTER MEMBRANE PROTEIN W"/>
    <property type="match status" value="1"/>
</dbReference>
<evidence type="ECO:0000313" key="2">
    <source>
        <dbReference type="EMBL" id="MBB5207109.1"/>
    </source>
</evidence>
<feature type="signal peptide" evidence="1">
    <location>
        <begin position="1"/>
        <end position="20"/>
    </location>
</feature>
<dbReference type="GO" id="GO:0019867">
    <property type="term" value="C:outer membrane"/>
    <property type="evidence" value="ECO:0007669"/>
    <property type="project" value="InterPro"/>
</dbReference>
<comment type="caution">
    <text evidence="2">The sequence shown here is derived from an EMBL/GenBank/DDBJ whole genome shotgun (WGS) entry which is preliminary data.</text>
</comment>
<dbReference type="InterPro" id="IPR011250">
    <property type="entry name" value="OMP/PagP_B-barrel"/>
</dbReference>
<feature type="chain" id="PRO_5031272908" evidence="1">
    <location>
        <begin position="21"/>
        <end position="202"/>
    </location>
</feature>